<dbReference type="OrthoDB" id="6430685at2"/>
<dbReference type="GO" id="GO:0009086">
    <property type="term" value="P:methionine biosynthetic process"/>
    <property type="evidence" value="ECO:0007669"/>
    <property type="project" value="InterPro"/>
</dbReference>
<accession>A0A1V4IJD5</accession>
<dbReference type="InterPro" id="IPR038071">
    <property type="entry name" value="UROD/MetE-like_sf"/>
</dbReference>
<dbReference type="EMBL" id="MZGV01000036">
    <property type="protein sequence ID" value="OPJ60046.1"/>
    <property type="molecule type" value="Genomic_DNA"/>
</dbReference>
<gene>
    <name evidence="2" type="primary">metE_1</name>
    <name evidence="2" type="ORF">CLORY_30200</name>
</gene>
<dbReference type="AlphaFoldDB" id="A0A1V4IJD5"/>
<keyword evidence="3" id="KW-1185">Reference proteome</keyword>
<proteinExistence type="predicted"/>
<dbReference type="GO" id="GO:0003871">
    <property type="term" value="F:5-methyltetrahydropteroyltriglutamate-homocysteine S-methyltransferase activity"/>
    <property type="evidence" value="ECO:0007669"/>
    <property type="project" value="UniProtKB-EC"/>
</dbReference>
<dbReference type="NCBIfam" id="NF005085">
    <property type="entry name" value="PRK06520.1"/>
    <property type="match status" value="1"/>
</dbReference>
<protein>
    <submittedName>
        <fullName evidence="2">5-methyltetrahydropteroyltriglutamate--homocysteine methyltransferase</fullName>
        <ecNumber evidence="2">2.1.1.14</ecNumber>
    </submittedName>
</protein>
<dbReference type="RefSeq" id="WP_079425924.1">
    <property type="nucleotide sequence ID" value="NZ_MZGV01000036.1"/>
</dbReference>
<dbReference type="GO" id="GO:0008270">
    <property type="term" value="F:zinc ion binding"/>
    <property type="evidence" value="ECO:0007669"/>
    <property type="project" value="InterPro"/>
</dbReference>
<organism evidence="2 3">
    <name type="scientific">Clostridium oryzae</name>
    <dbReference type="NCBI Taxonomy" id="1450648"/>
    <lineage>
        <taxon>Bacteria</taxon>
        <taxon>Bacillati</taxon>
        <taxon>Bacillota</taxon>
        <taxon>Clostridia</taxon>
        <taxon>Eubacteriales</taxon>
        <taxon>Clostridiaceae</taxon>
        <taxon>Clostridium</taxon>
    </lineage>
</organism>
<evidence type="ECO:0000313" key="2">
    <source>
        <dbReference type="EMBL" id="OPJ60046.1"/>
    </source>
</evidence>
<dbReference type="STRING" id="1450648.CLORY_30200"/>
<name>A0A1V4IJD5_9CLOT</name>
<sequence length="372" mass="42552">MNTKIKNAPFKYDIVGSFLRPEKLKDARRKFDAKEISANDLTQIEDECIKDLIKKQKSLGLNVITDGEFRRSWWHLDFMWGLNGINKVTVNKGYIFNDEETRAESAAVTGKITGKSHPFVEHFKYVKSFETDGVIARQTIPAPAQLLAELQRNTGKEPTSFYYPDETELIIDIAAAYHTVIMDLYNAGCRNVQLDDCTWGMFCDKKYWEARQKSNIDIRHITEQYIKVNNLAINDLPKDLAVTTHVCRGNYHSTWASQGGYEPIAEELFAKQNVDAYYLEFDDERSGGFEPLKHVSPNKQVVLGLITTKCPKLEDKGYIKSRVLEASKYVPLERLCLSPQCGFASTEEGNILTEEEQWSKIKLVKEIAAQIW</sequence>
<evidence type="ECO:0000259" key="1">
    <source>
        <dbReference type="Pfam" id="PF01717"/>
    </source>
</evidence>
<feature type="domain" description="Cobalamin-independent methionine synthase MetE C-terminal/archaeal" evidence="1">
    <location>
        <begin position="15"/>
        <end position="347"/>
    </location>
</feature>
<comment type="caution">
    <text evidence="2">The sequence shown here is derived from an EMBL/GenBank/DDBJ whole genome shotgun (WGS) entry which is preliminary data.</text>
</comment>
<dbReference type="GO" id="GO:0032259">
    <property type="term" value="P:methylation"/>
    <property type="evidence" value="ECO:0007669"/>
    <property type="project" value="UniProtKB-KW"/>
</dbReference>
<dbReference type="CDD" id="cd03311">
    <property type="entry name" value="CIMS_C_terminal_like"/>
    <property type="match status" value="1"/>
</dbReference>
<dbReference type="PANTHER" id="PTHR43844:SF1">
    <property type="entry name" value="METHIONINE SYNTHASE"/>
    <property type="match status" value="1"/>
</dbReference>
<dbReference type="Proteomes" id="UP000190080">
    <property type="component" value="Unassembled WGS sequence"/>
</dbReference>
<dbReference type="EC" id="2.1.1.14" evidence="2"/>
<keyword evidence="2" id="KW-0808">Transferase</keyword>
<keyword evidence="2" id="KW-0489">Methyltransferase</keyword>
<reference evidence="2 3" key="1">
    <citation type="submission" date="2017-03" db="EMBL/GenBank/DDBJ databases">
        <title>Genome sequence of Clostridium oryzae DSM 28571.</title>
        <authorList>
            <person name="Poehlein A."/>
            <person name="Daniel R."/>
        </authorList>
    </citation>
    <scope>NUCLEOTIDE SEQUENCE [LARGE SCALE GENOMIC DNA]</scope>
    <source>
        <strain evidence="2 3">DSM 28571</strain>
    </source>
</reference>
<evidence type="ECO:0000313" key="3">
    <source>
        <dbReference type="Proteomes" id="UP000190080"/>
    </source>
</evidence>
<dbReference type="PANTHER" id="PTHR43844">
    <property type="entry name" value="METHIONINE SYNTHASE"/>
    <property type="match status" value="1"/>
</dbReference>
<dbReference type="SUPFAM" id="SSF51726">
    <property type="entry name" value="UROD/MetE-like"/>
    <property type="match status" value="1"/>
</dbReference>
<dbReference type="Gene3D" id="3.20.20.210">
    <property type="match status" value="1"/>
</dbReference>
<dbReference type="Pfam" id="PF01717">
    <property type="entry name" value="Meth_synt_2"/>
    <property type="match status" value="1"/>
</dbReference>
<dbReference type="InterPro" id="IPR002629">
    <property type="entry name" value="Met_Synth_C/arc"/>
</dbReference>